<comment type="caution">
    <text evidence="2">The sequence shown here is derived from an EMBL/GenBank/DDBJ whole genome shotgun (WGS) entry which is preliminary data.</text>
</comment>
<dbReference type="RefSeq" id="WP_094364084.1">
    <property type="nucleotide sequence ID" value="NZ_NMVQ01000015.1"/>
</dbReference>
<proteinExistence type="predicted"/>
<evidence type="ECO:0000313" key="2">
    <source>
        <dbReference type="EMBL" id="OYO21482.1"/>
    </source>
</evidence>
<accession>A0A255H1K3</accession>
<dbReference type="Proteomes" id="UP000216311">
    <property type="component" value="Unassembled WGS sequence"/>
</dbReference>
<keyword evidence="3" id="KW-1185">Reference proteome</keyword>
<feature type="transmembrane region" description="Helical" evidence="1">
    <location>
        <begin position="47"/>
        <end position="67"/>
    </location>
</feature>
<organism evidence="2 3">
    <name type="scientific">Enemella dayhoffiae</name>
    <dbReference type="NCBI Taxonomy" id="2016507"/>
    <lineage>
        <taxon>Bacteria</taxon>
        <taxon>Bacillati</taxon>
        <taxon>Actinomycetota</taxon>
        <taxon>Actinomycetes</taxon>
        <taxon>Propionibacteriales</taxon>
        <taxon>Propionibacteriaceae</taxon>
        <taxon>Enemella</taxon>
    </lineage>
</organism>
<feature type="transmembrane region" description="Helical" evidence="1">
    <location>
        <begin position="13"/>
        <end position="35"/>
    </location>
</feature>
<keyword evidence="1" id="KW-1133">Transmembrane helix</keyword>
<evidence type="ECO:0000256" key="1">
    <source>
        <dbReference type="SAM" id="Phobius"/>
    </source>
</evidence>
<protein>
    <submittedName>
        <fullName evidence="2">Uncharacterized protein</fullName>
    </submittedName>
</protein>
<name>A0A255H1K3_9ACTN</name>
<gene>
    <name evidence="2" type="ORF">CGZ93_10410</name>
</gene>
<keyword evidence="1" id="KW-0812">Transmembrane</keyword>
<sequence length="68" mass="7732">MDWQTEWGYLMNWGAWFVLIIAMASFLYCVGRIVLSDTRIDEAQKLMWPLIASAIASSAGGIVVRFFN</sequence>
<evidence type="ECO:0000313" key="3">
    <source>
        <dbReference type="Proteomes" id="UP000216311"/>
    </source>
</evidence>
<keyword evidence="1" id="KW-0472">Membrane</keyword>
<dbReference type="EMBL" id="NMVQ01000015">
    <property type="protein sequence ID" value="OYO21482.1"/>
    <property type="molecule type" value="Genomic_DNA"/>
</dbReference>
<dbReference type="AlphaFoldDB" id="A0A255H1K3"/>
<reference evidence="2 3" key="1">
    <citation type="submission" date="2017-07" db="EMBL/GenBank/DDBJ databases">
        <title>Draft whole genome sequences of clinical Proprionibacteriaceae strains.</title>
        <authorList>
            <person name="Bernier A.-M."/>
            <person name="Bernard K."/>
            <person name="Domingo M.-C."/>
        </authorList>
    </citation>
    <scope>NUCLEOTIDE SEQUENCE [LARGE SCALE GENOMIC DNA]</scope>
    <source>
        <strain evidence="2 3">NML 130396</strain>
    </source>
</reference>